<proteinExistence type="predicted"/>
<organism evidence="1 2">
    <name type="scientific">Adlercreutzia hattorii</name>
    <dbReference type="NCBI Taxonomy" id="2707299"/>
    <lineage>
        <taxon>Bacteria</taxon>
        <taxon>Bacillati</taxon>
        <taxon>Actinomycetota</taxon>
        <taxon>Coriobacteriia</taxon>
        <taxon>Eggerthellales</taxon>
        <taxon>Eggerthellaceae</taxon>
        <taxon>Adlercreutzia</taxon>
    </lineage>
</organism>
<evidence type="ECO:0000313" key="2">
    <source>
        <dbReference type="Proteomes" id="UP000501727"/>
    </source>
</evidence>
<evidence type="ECO:0008006" key="3">
    <source>
        <dbReference type="Google" id="ProtNLM"/>
    </source>
</evidence>
<dbReference type="Proteomes" id="UP000501727">
    <property type="component" value="Chromosome"/>
</dbReference>
<name>A0A6F8SK55_9ACTN</name>
<reference evidence="2" key="1">
    <citation type="journal article" date="2020" name="Microbiol. Resour. Announc.">
        <title>Complete Genome Sequence of Adlercreutzia sp. Strain 8CFCBH1, a Potent Producer of Equol, Isolated from Healthy Japanese Feces.</title>
        <authorList>
            <person name="Ogata Y."/>
            <person name="Sakamoto M."/>
            <person name="Ohkuma M."/>
            <person name="Hattori M."/>
            <person name="Suda W."/>
        </authorList>
    </citation>
    <scope>NUCLEOTIDE SEQUENCE [LARGE SCALE GENOMIC DNA]</scope>
    <source>
        <strain evidence="2">8CFCBH1</strain>
    </source>
</reference>
<dbReference type="RefSeq" id="WP_114539998.1">
    <property type="nucleotide sequence ID" value="NZ_AP022829.1"/>
</dbReference>
<accession>A0A6F8SK55</accession>
<reference evidence="2" key="2">
    <citation type="submission" date="2020-03" db="EMBL/GenBank/DDBJ databases">
        <title>Complete Genome Sequence of Adlercreutzia sp. strain 8CFCBH1 Producing Equol, Isolated from Healthy Japanese Feces.</title>
        <authorList>
            <person name="Ogata Y."/>
            <person name="Sakamoto M."/>
            <person name="Ohkuma M."/>
            <person name="Hattori M."/>
            <person name="Suda W."/>
        </authorList>
    </citation>
    <scope>NUCLEOTIDE SEQUENCE [LARGE SCALE GENOMIC DNA]</scope>
    <source>
        <strain evidence="2">8CFCBH1</strain>
    </source>
</reference>
<keyword evidence="2" id="KW-1185">Reference proteome</keyword>
<dbReference type="KEGG" id="ahat:ADCFC_10740"/>
<sequence>MIDAPISPDILEETLKRNQDTEIVTLLAERLNIDAEEALRIYYSSRLAEQINEGAYGIQYMDPVYLVEDLLENEPEVAARPM</sequence>
<protein>
    <recommendedName>
        <fullName evidence="3">DUF3791 domain-containing protein</fullName>
    </recommendedName>
</protein>
<dbReference type="AlphaFoldDB" id="A0A6F8SK55"/>
<evidence type="ECO:0000313" key="1">
    <source>
        <dbReference type="EMBL" id="BCA88455.1"/>
    </source>
</evidence>
<gene>
    <name evidence="1" type="ORF">ADCFC_09530</name>
</gene>
<dbReference type="EMBL" id="AP022829">
    <property type="protein sequence ID" value="BCA88455.1"/>
    <property type="molecule type" value="Genomic_DNA"/>
</dbReference>